<dbReference type="SUPFAM" id="SSF50891">
    <property type="entry name" value="Cyclophilin-like"/>
    <property type="match status" value="1"/>
</dbReference>
<keyword evidence="4 5" id="KW-0413">Isomerase</keyword>
<keyword evidence="8" id="KW-1185">Reference proteome</keyword>
<dbReference type="InterPro" id="IPR002130">
    <property type="entry name" value="Cyclophilin-type_PPIase_dom"/>
</dbReference>
<gene>
    <name evidence="7" type="ORF">WJT86_07470</name>
</gene>
<dbReference type="PANTHER" id="PTHR45625:SF4">
    <property type="entry name" value="PEPTIDYLPROLYL ISOMERASE DOMAIN AND WD REPEAT-CONTAINING PROTEIN 1"/>
    <property type="match status" value="1"/>
</dbReference>
<dbReference type="InterPro" id="IPR029000">
    <property type="entry name" value="Cyclophilin-like_dom_sf"/>
</dbReference>
<evidence type="ECO:0000256" key="3">
    <source>
        <dbReference type="ARBA" id="ARBA00023110"/>
    </source>
</evidence>
<feature type="domain" description="PPIase cyclophilin-type" evidence="6">
    <location>
        <begin position="14"/>
        <end position="168"/>
    </location>
</feature>
<dbReference type="EMBL" id="JBBYXI010000002">
    <property type="protein sequence ID" value="MEN3930895.1"/>
    <property type="molecule type" value="Genomic_DNA"/>
</dbReference>
<dbReference type="InterPro" id="IPR024936">
    <property type="entry name" value="Cyclophilin-type_PPIase"/>
</dbReference>
<dbReference type="EC" id="5.2.1.8" evidence="5"/>
<proteinExistence type="inferred from homology"/>
<keyword evidence="3 5" id="KW-0697">Rotamase</keyword>
<dbReference type="PANTHER" id="PTHR45625">
    <property type="entry name" value="PEPTIDYL-PROLYL CIS-TRANS ISOMERASE-RELATED"/>
    <property type="match status" value="1"/>
</dbReference>
<protein>
    <recommendedName>
        <fullName evidence="5">Peptidyl-prolyl cis-trans isomerase</fullName>
        <shortName evidence="5">PPIase</shortName>
        <ecNumber evidence="5">5.2.1.8</ecNumber>
    </recommendedName>
</protein>
<evidence type="ECO:0000259" key="6">
    <source>
        <dbReference type="PROSITE" id="PS50072"/>
    </source>
</evidence>
<dbReference type="PRINTS" id="PR00153">
    <property type="entry name" value="CSAPPISMRASE"/>
</dbReference>
<dbReference type="Gene3D" id="2.40.100.10">
    <property type="entry name" value="Cyclophilin-like"/>
    <property type="match status" value="1"/>
</dbReference>
<evidence type="ECO:0000256" key="1">
    <source>
        <dbReference type="ARBA" id="ARBA00002388"/>
    </source>
</evidence>
<dbReference type="CDD" id="cd00317">
    <property type="entry name" value="cyclophilin"/>
    <property type="match status" value="1"/>
</dbReference>
<dbReference type="Pfam" id="PF00160">
    <property type="entry name" value="Pro_isomerase"/>
    <property type="match status" value="1"/>
</dbReference>
<reference evidence="7 8" key="1">
    <citation type="submission" date="2024-04" db="EMBL/GenBank/DDBJ databases">
        <title>A novel species isolated from cricket.</title>
        <authorList>
            <person name="Wang H.-C."/>
        </authorList>
    </citation>
    <scope>NUCLEOTIDE SEQUENCE [LARGE SCALE GENOMIC DNA]</scope>
    <source>
        <strain evidence="7 8">WL0021</strain>
    </source>
</reference>
<organism evidence="7 8">
    <name type="scientific">Hohaiivirga grylli</name>
    <dbReference type="NCBI Taxonomy" id="3133970"/>
    <lineage>
        <taxon>Bacteria</taxon>
        <taxon>Pseudomonadati</taxon>
        <taxon>Pseudomonadota</taxon>
        <taxon>Alphaproteobacteria</taxon>
        <taxon>Hyphomicrobiales</taxon>
        <taxon>Methylobacteriaceae</taxon>
        <taxon>Hohaiivirga</taxon>
    </lineage>
</organism>
<sequence>MLMLFLTPAVAQDKKDVVYLDTKDGRIEIQLRRDLAPKHVAQIEALVKRGFYDGIVFHRVIDGFMAQTGDPTGTGTGRSDLPNIPAEFSKASFKRGTVGMARSSDPDSANSQFFICFDEAPFLDGQYTVVGQVTKGMNIVDKIKKGSKQNNGSVTNPDKIVKMQMATDAK</sequence>
<evidence type="ECO:0000256" key="4">
    <source>
        <dbReference type="ARBA" id="ARBA00023235"/>
    </source>
</evidence>
<evidence type="ECO:0000313" key="8">
    <source>
        <dbReference type="Proteomes" id="UP001418637"/>
    </source>
</evidence>
<comment type="function">
    <text evidence="1 5">PPIases accelerate the folding of proteins. It catalyzes the cis-trans isomerization of proline imidic peptide bonds in oligopeptides.</text>
</comment>
<dbReference type="GO" id="GO:0003755">
    <property type="term" value="F:peptidyl-prolyl cis-trans isomerase activity"/>
    <property type="evidence" value="ECO:0007669"/>
    <property type="project" value="UniProtKB-EC"/>
</dbReference>
<comment type="similarity">
    <text evidence="2 5">Belongs to the cyclophilin-type PPIase family.</text>
</comment>
<comment type="catalytic activity">
    <reaction evidence="5">
        <text>[protein]-peptidylproline (omega=180) = [protein]-peptidylproline (omega=0)</text>
        <dbReference type="Rhea" id="RHEA:16237"/>
        <dbReference type="Rhea" id="RHEA-COMP:10747"/>
        <dbReference type="Rhea" id="RHEA-COMP:10748"/>
        <dbReference type="ChEBI" id="CHEBI:83833"/>
        <dbReference type="ChEBI" id="CHEBI:83834"/>
        <dbReference type="EC" id="5.2.1.8"/>
    </reaction>
</comment>
<dbReference type="InterPro" id="IPR044666">
    <property type="entry name" value="Cyclophilin_A-like"/>
</dbReference>
<accession>A0ABV0BJL0</accession>
<comment type="caution">
    <text evidence="7">The sequence shown here is derived from an EMBL/GenBank/DDBJ whole genome shotgun (WGS) entry which is preliminary data.</text>
</comment>
<dbReference type="PROSITE" id="PS50072">
    <property type="entry name" value="CSA_PPIASE_2"/>
    <property type="match status" value="1"/>
</dbReference>
<evidence type="ECO:0000313" key="7">
    <source>
        <dbReference type="EMBL" id="MEN3930895.1"/>
    </source>
</evidence>
<evidence type="ECO:0000256" key="2">
    <source>
        <dbReference type="ARBA" id="ARBA00007365"/>
    </source>
</evidence>
<evidence type="ECO:0000256" key="5">
    <source>
        <dbReference type="RuleBase" id="RU363019"/>
    </source>
</evidence>
<dbReference type="Proteomes" id="UP001418637">
    <property type="component" value="Unassembled WGS sequence"/>
</dbReference>
<dbReference type="PIRSF" id="PIRSF001467">
    <property type="entry name" value="Peptidylpro_ismrse"/>
    <property type="match status" value="1"/>
</dbReference>
<name>A0ABV0BJL0_9HYPH</name>